<dbReference type="PANTHER" id="PTHR33221:SF5">
    <property type="entry name" value="HTH-TYPE TRANSCRIPTIONAL REGULATOR ISCR"/>
    <property type="match status" value="1"/>
</dbReference>
<evidence type="ECO:0000256" key="1">
    <source>
        <dbReference type="ARBA" id="ARBA00023125"/>
    </source>
</evidence>
<accession>A0A433N4Y6</accession>
<evidence type="ECO:0000313" key="2">
    <source>
        <dbReference type="EMBL" id="RUR76457.1"/>
    </source>
</evidence>
<dbReference type="PANTHER" id="PTHR33221">
    <property type="entry name" value="WINGED HELIX-TURN-HELIX TRANSCRIPTIONAL REGULATOR, RRF2 FAMILY"/>
    <property type="match status" value="1"/>
</dbReference>
<organism evidence="2 3">
    <name type="scientific">Chlorogloeopsis fritschii PCC 6912</name>
    <dbReference type="NCBI Taxonomy" id="211165"/>
    <lineage>
        <taxon>Bacteria</taxon>
        <taxon>Bacillati</taxon>
        <taxon>Cyanobacteriota</taxon>
        <taxon>Cyanophyceae</taxon>
        <taxon>Nostocales</taxon>
        <taxon>Chlorogloeopsidaceae</taxon>
        <taxon>Chlorogloeopsis</taxon>
    </lineage>
</organism>
<reference evidence="2 3" key="1">
    <citation type="journal article" date="2019" name="Genome Biol. Evol.">
        <title>Day and night: Metabolic profiles and evolutionary relationships of six axenic non-marine cyanobacteria.</title>
        <authorList>
            <person name="Will S.E."/>
            <person name="Henke P."/>
            <person name="Boedeker C."/>
            <person name="Huang S."/>
            <person name="Brinkmann H."/>
            <person name="Rohde M."/>
            <person name="Jarek M."/>
            <person name="Friedl T."/>
            <person name="Seufert S."/>
            <person name="Schumacher M."/>
            <person name="Overmann J."/>
            <person name="Neumann-Schaal M."/>
            <person name="Petersen J."/>
        </authorList>
    </citation>
    <scope>NUCLEOTIDE SEQUENCE [LARGE SCALE GENOMIC DNA]</scope>
    <source>
        <strain evidence="2 3">PCC 6912</strain>
    </source>
</reference>
<gene>
    <name evidence="2" type="ORF">PCC6912_42450</name>
</gene>
<dbReference type="InterPro" id="IPR030489">
    <property type="entry name" value="TR_Rrf2-type_CS"/>
</dbReference>
<dbReference type="Proteomes" id="UP000268857">
    <property type="component" value="Unassembled WGS sequence"/>
</dbReference>
<dbReference type="Gene3D" id="1.10.10.10">
    <property type="entry name" value="Winged helix-like DNA-binding domain superfamily/Winged helix DNA-binding domain"/>
    <property type="match status" value="1"/>
</dbReference>
<sequence length="155" mass="17665">MILHPLALTVELSCKSEYAILALLELAIHYQSGEPLQIRQIAAQQNIPDRYLEQLLATLRRGGLVKSLRGSKGGYLLSREPWKITIFEVLGCVEGLDKVQTYEEDAKPKTVDGDVVEEIWQEARQAANSVLQKYTLADLCEKRDSRRQLDIMYYI</sequence>
<dbReference type="PROSITE" id="PS01332">
    <property type="entry name" value="HTH_RRF2_1"/>
    <property type="match status" value="1"/>
</dbReference>
<protein>
    <submittedName>
        <fullName evidence="2">Rrf2 family transcriptional regulator</fullName>
    </submittedName>
</protein>
<dbReference type="GO" id="GO:0003677">
    <property type="term" value="F:DNA binding"/>
    <property type="evidence" value="ECO:0007669"/>
    <property type="project" value="UniProtKB-KW"/>
</dbReference>
<dbReference type="STRING" id="211165.GCA_000317285_05632"/>
<dbReference type="GO" id="GO:0005829">
    <property type="term" value="C:cytosol"/>
    <property type="evidence" value="ECO:0007669"/>
    <property type="project" value="TreeGrafter"/>
</dbReference>
<name>A0A433N4Y6_CHLFR</name>
<dbReference type="InterPro" id="IPR000944">
    <property type="entry name" value="Tscrpt_reg_Rrf2"/>
</dbReference>
<dbReference type="InterPro" id="IPR036388">
    <property type="entry name" value="WH-like_DNA-bd_sf"/>
</dbReference>
<dbReference type="PROSITE" id="PS51197">
    <property type="entry name" value="HTH_RRF2_2"/>
    <property type="match status" value="1"/>
</dbReference>
<dbReference type="AlphaFoldDB" id="A0A433N4Y6"/>
<dbReference type="GO" id="GO:0003700">
    <property type="term" value="F:DNA-binding transcription factor activity"/>
    <property type="evidence" value="ECO:0007669"/>
    <property type="project" value="TreeGrafter"/>
</dbReference>
<dbReference type="EMBL" id="RSCJ01000020">
    <property type="protein sequence ID" value="RUR76457.1"/>
    <property type="molecule type" value="Genomic_DNA"/>
</dbReference>
<proteinExistence type="predicted"/>
<dbReference type="NCBIfam" id="TIGR00738">
    <property type="entry name" value="rrf2_super"/>
    <property type="match status" value="1"/>
</dbReference>
<keyword evidence="1" id="KW-0238">DNA-binding</keyword>
<comment type="caution">
    <text evidence="2">The sequence shown here is derived from an EMBL/GenBank/DDBJ whole genome shotgun (WGS) entry which is preliminary data.</text>
</comment>
<dbReference type="SUPFAM" id="SSF46785">
    <property type="entry name" value="Winged helix' DNA-binding domain"/>
    <property type="match status" value="1"/>
</dbReference>
<evidence type="ECO:0000313" key="3">
    <source>
        <dbReference type="Proteomes" id="UP000268857"/>
    </source>
</evidence>
<dbReference type="InterPro" id="IPR036390">
    <property type="entry name" value="WH_DNA-bd_sf"/>
</dbReference>
<dbReference type="Pfam" id="PF02082">
    <property type="entry name" value="Rrf2"/>
    <property type="match status" value="1"/>
</dbReference>
<keyword evidence="3" id="KW-1185">Reference proteome</keyword>